<dbReference type="SUPFAM" id="SSF47413">
    <property type="entry name" value="lambda repressor-like DNA-binding domains"/>
    <property type="match status" value="1"/>
</dbReference>
<dbReference type="Gene3D" id="2.60.120.10">
    <property type="entry name" value="Jelly Rolls"/>
    <property type="match status" value="1"/>
</dbReference>
<keyword evidence="1" id="KW-0238">DNA-binding</keyword>
<feature type="domain" description="HTH cro/C1-type" evidence="2">
    <location>
        <begin position="57"/>
        <end position="111"/>
    </location>
</feature>
<evidence type="ECO:0000256" key="1">
    <source>
        <dbReference type="ARBA" id="ARBA00023125"/>
    </source>
</evidence>
<evidence type="ECO:0000313" key="3">
    <source>
        <dbReference type="EMBL" id="MFC3228622.1"/>
    </source>
</evidence>
<dbReference type="PANTHER" id="PTHR46797:SF20">
    <property type="entry name" value="BLR4304 PROTEIN"/>
    <property type="match status" value="1"/>
</dbReference>
<dbReference type="SMART" id="SM00530">
    <property type="entry name" value="HTH_XRE"/>
    <property type="match status" value="1"/>
</dbReference>
<gene>
    <name evidence="3" type="ORF">ACFOGJ_15360</name>
</gene>
<dbReference type="InterPro" id="IPR050807">
    <property type="entry name" value="TransReg_Diox_bact_type"/>
</dbReference>
<dbReference type="InterPro" id="IPR010982">
    <property type="entry name" value="Lambda_DNA-bd_dom_sf"/>
</dbReference>
<dbReference type="Gene3D" id="1.10.260.40">
    <property type="entry name" value="lambda repressor-like DNA-binding domains"/>
    <property type="match status" value="1"/>
</dbReference>
<proteinExistence type="predicted"/>
<keyword evidence="4" id="KW-1185">Reference proteome</keyword>
<dbReference type="Proteomes" id="UP001595528">
    <property type="component" value="Unassembled WGS sequence"/>
</dbReference>
<protein>
    <submittedName>
        <fullName evidence="3">Helix-turn-helix domain-containing protein</fullName>
    </submittedName>
</protein>
<dbReference type="CDD" id="cd00093">
    <property type="entry name" value="HTH_XRE"/>
    <property type="match status" value="1"/>
</dbReference>
<dbReference type="SUPFAM" id="SSF51182">
    <property type="entry name" value="RmlC-like cupins"/>
    <property type="match status" value="1"/>
</dbReference>
<sequence length="250" mass="26703">MKHKERFPIGKYVIDIAPTDGAATEIDTRTDAGAGRRAGPAAATAREVERTEIGARLRRLRRDRGWTLADVAARTGLAVSTLSKVERGRMSLAYDKFASLAATLGLDIADLYTDRGAVGSCPQPVITRTGEAQGHRSGPYIYEVLSTGLRGRQMMPVRGHIMARSLDEFDEWQSHPGDEFLYVLAGSIELHIAGAEPIALATGESVYFDSGRPHVYLSTGTGDAEVLTVMLPQFPAGAAGETAATGTEGD</sequence>
<evidence type="ECO:0000259" key="2">
    <source>
        <dbReference type="PROSITE" id="PS50943"/>
    </source>
</evidence>
<dbReference type="EMBL" id="JBHRTR010000028">
    <property type="protein sequence ID" value="MFC3228622.1"/>
    <property type="molecule type" value="Genomic_DNA"/>
</dbReference>
<dbReference type="CDD" id="cd02209">
    <property type="entry name" value="cupin_XRE_C"/>
    <property type="match status" value="1"/>
</dbReference>
<organism evidence="3 4">
    <name type="scientific">Marinibaculum pumilum</name>
    <dbReference type="NCBI Taxonomy" id="1766165"/>
    <lineage>
        <taxon>Bacteria</taxon>
        <taxon>Pseudomonadati</taxon>
        <taxon>Pseudomonadota</taxon>
        <taxon>Alphaproteobacteria</taxon>
        <taxon>Rhodospirillales</taxon>
        <taxon>Rhodospirillaceae</taxon>
        <taxon>Marinibaculum</taxon>
    </lineage>
</organism>
<dbReference type="PROSITE" id="PS50943">
    <property type="entry name" value="HTH_CROC1"/>
    <property type="match status" value="1"/>
</dbReference>
<dbReference type="RefSeq" id="WP_379901924.1">
    <property type="nucleotide sequence ID" value="NZ_JBHRTR010000028.1"/>
</dbReference>
<comment type="caution">
    <text evidence="3">The sequence shown here is derived from an EMBL/GenBank/DDBJ whole genome shotgun (WGS) entry which is preliminary data.</text>
</comment>
<reference evidence="4" key="1">
    <citation type="journal article" date="2019" name="Int. J. Syst. Evol. Microbiol.">
        <title>The Global Catalogue of Microorganisms (GCM) 10K type strain sequencing project: providing services to taxonomists for standard genome sequencing and annotation.</title>
        <authorList>
            <consortium name="The Broad Institute Genomics Platform"/>
            <consortium name="The Broad Institute Genome Sequencing Center for Infectious Disease"/>
            <person name="Wu L."/>
            <person name="Ma J."/>
        </authorList>
    </citation>
    <scope>NUCLEOTIDE SEQUENCE [LARGE SCALE GENOMIC DNA]</scope>
    <source>
        <strain evidence="4">KCTC 42964</strain>
    </source>
</reference>
<dbReference type="Pfam" id="PF13560">
    <property type="entry name" value="HTH_31"/>
    <property type="match status" value="1"/>
</dbReference>
<dbReference type="InterPro" id="IPR011051">
    <property type="entry name" value="RmlC_Cupin_sf"/>
</dbReference>
<dbReference type="InterPro" id="IPR001387">
    <property type="entry name" value="Cro/C1-type_HTH"/>
</dbReference>
<evidence type="ECO:0000313" key="4">
    <source>
        <dbReference type="Proteomes" id="UP001595528"/>
    </source>
</evidence>
<dbReference type="InterPro" id="IPR014710">
    <property type="entry name" value="RmlC-like_jellyroll"/>
</dbReference>
<dbReference type="PANTHER" id="PTHR46797">
    <property type="entry name" value="HTH-TYPE TRANSCRIPTIONAL REGULATOR"/>
    <property type="match status" value="1"/>
</dbReference>
<accession>A0ABV7L1Z5</accession>
<dbReference type="Pfam" id="PF07883">
    <property type="entry name" value="Cupin_2"/>
    <property type="match status" value="1"/>
</dbReference>
<name>A0ABV7L1Z5_9PROT</name>
<dbReference type="InterPro" id="IPR013096">
    <property type="entry name" value="Cupin_2"/>
</dbReference>